<protein>
    <recommendedName>
        <fullName evidence="2">Spermatogenesis-associated protein 20-like TRX domain-containing protein</fullName>
    </recommendedName>
</protein>
<name>A0A4R6WLV8_9PROT</name>
<dbReference type="InterPro" id="IPR024705">
    <property type="entry name" value="Ssp411"/>
</dbReference>
<dbReference type="InterPro" id="IPR012341">
    <property type="entry name" value="6hp_glycosidase-like_sf"/>
</dbReference>
<proteinExistence type="predicted"/>
<dbReference type="InterPro" id="IPR004879">
    <property type="entry name" value="Ssp411-like_TRX"/>
</dbReference>
<dbReference type="Gene3D" id="3.40.30.10">
    <property type="entry name" value="Glutaredoxin"/>
    <property type="match status" value="1"/>
</dbReference>
<evidence type="ECO:0000256" key="1">
    <source>
        <dbReference type="SAM" id="MobiDB-lite"/>
    </source>
</evidence>
<dbReference type="Gene3D" id="1.50.10.10">
    <property type="match status" value="1"/>
</dbReference>
<dbReference type="PIRSF" id="PIRSF006402">
    <property type="entry name" value="UCP006402_thioredoxin"/>
    <property type="match status" value="1"/>
</dbReference>
<dbReference type="PANTHER" id="PTHR42899">
    <property type="entry name" value="SPERMATOGENESIS-ASSOCIATED PROTEIN 20"/>
    <property type="match status" value="1"/>
</dbReference>
<dbReference type="Proteomes" id="UP000295783">
    <property type="component" value="Unassembled WGS sequence"/>
</dbReference>
<accession>A0A4R6WLV8</accession>
<dbReference type="GO" id="GO:0005975">
    <property type="term" value="P:carbohydrate metabolic process"/>
    <property type="evidence" value="ECO:0007669"/>
    <property type="project" value="InterPro"/>
</dbReference>
<gene>
    <name evidence="3" type="ORF">A8950_1779</name>
</gene>
<feature type="region of interest" description="Disordered" evidence="1">
    <location>
        <begin position="1"/>
        <end position="23"/>
    </location>
</feature>
<evidence type="ECO:0000313" key="3">
    <source>
        <dbReference type="EMBL" id="TDQ81959.1"/>
    </source>
</evidence>
<dbReference type="InterPro" id="IPR036249">
    <property type="entry name" value="Thioredoxin-like_sf"/>
</dbReference>
<organism evidence="3 4">
    <name type="scientific">Dongia mobilis</name>
    <dbReference type="NCBI Taxonomy" id="578943"/>
    <lineage>
        <taxon>Bacteria</taxon>
        <taxon>Pseudomonadati</taxon>
        <taxon>Pseudomonadota</taxon>
        <taxon>Alphaproteobacteria</taxon>
        <taxon>Rhodospirillales</taxon>
        <taxon>Dongiaceae</taxon>
        <taxon>Dongia</taxon>
    </lineage>
</organism>
<reference evidence="3 4" key="1">
    <citation type="submission" date="2019-03" db="EMBL/GenBank/DDBJ databases">
        <title>Genomic Encyclopedia of Type Strains, Phase III (KMG-III): the genomes of soil and plant-associated and newly described type strains.</title>
        <authorList>
            <person name="Whitman W."/>
        </authorList>
    </citation>
    <scope>NUCLEOTIDE SEQUENCE [LARGE SCALE GENOMIC DNA]</scope>
    <source>
        <strain evidence="3 4">CGMCC 1.7660</strain>
    </source>
</reference>
<keyword evidence="4" id="KW-1185">Reference proteome</keyword>
<dbReference type="PANTHER" id="PTHR42899:SF1">
    <property type="entry name" value="SPERMATOGENESIS-ASSOCIATED PROTEIN 20"/>
    <property type="match status" value="1"/>
</dbReference>
<dbReference type="AlphaFoldDB" id="A0A4R6WLV8"/>
<dbReference type="RefSeq" id="WP_243735584.1">
    <property type="nucleotide sequence ID" value="NZ_SNYW01000008.1"/>
</dbReference>
<dbReference type="EMBL" id="SNYW01000008">
    <property type="protein sequence ID" value="TDQ81959.1"/>
    <property type="molecule type" value="Genomic_DNA"/>
</dbReference>
<dbReference type="SUPFAM" id="SSF48208">
    <property type="entry name" value="Six-hairpin glycosidases"/>
    <property type="match status" value="1"/>
</dbReference>
<dbReference type="Pfam" id="PF03190">
    <property type="entry name" value="Thioredox_DsbH"/>
    <property type="match status" value="1"/>
</dbReference>
<dbReference type="SUPFAM" id="SSF52833">
    <property type="entry name" value="Thioredoxin-like"/>
    <property type="match status" value="1"/>
</dbReference>
<dbReference type="InterPro" id="IPR008928">
    <property type="entry name" value="6-hairpin_glycosidase_sf"/>
</dbReference>
<evidence type="ECO:0000259" key="2">
    <source>
        <dbReference type="Pfam" id="PF03190"/>
    </source>
</evidence>
<comment type="caution">
    <text evidence="3">The sequence shown here is derived from an EMBL/GenBank/DDBJ whole genome shotgun (WGS) entry which is preliminary data.</text>
</comment>
<dbReference type="CDD" id="cd02955">
    <property type="entry name" value="SSP411"/>
    <property type="match status" value="1"/>
</dbReference>
<sequence>MPLATFSPMTRHAAPTRPAKPNPLNLLVHETSPYLLQHRDNPVNWRAWNDDALKEARTSDKPILLSVGYAACHWCHVMAHESFEDDGIAALMNERFVNIKIDREERPDLDQIYQQALALLGQQGGWPLTMFLTPDAEPYWGGTYFPKEARYGRPGFGDVLVALSDAYHHDKEKVAKNVGGLAEAMRRLAVPAAGEAIEAEILDRIAEHLLGRIDFVHGGIEGAPKFPQAPILNLLWRAYLRNGDGRYREAVHLSLTRMLQGGIYDHLGGGLARYATDAAWLVPHFEKMLYDNAELLSLLADAWIDAGERLYEERAAEIVGWLTREMLAAPNEAGNRAFAASLDADSEGIEGKFYVWDEAEIDAVLGDEAAFFKQVYGVTAEGNWEDTNILSRGHQSGLLSPKDEARLAAARTKLLARRDTRIRPGWDDKVLADWNGLMIAALARAAQVFARTDWLRRAEDAFAFIETTMRDSNGRLKHAWRATPDQPQGRLAHPATLDDHANLARAALALHEATGDGRYLAAAKRLVADLDAHFWDDAGGYFFTADDTTDVIIRTKSAGDNATPSGNGTMLDVLTRLHHLTGDAAYEARAAELLKTFAGEVERNFFPLATFLNAADFRAHVTDVVIIGQRDEAGCAALLAALKAGPQVNLIVSVLADAASLPDFHPAAGKTAVDGKATAYVCRQQSCSAPVTAPTELARLLASNRRSAA</sequence>
<feature type="domain" description="Spermatogenesis-associated protein 20-like TRX" evidence="2">
    <location>
        <begin position="25"/>
        <end position="185"/>
    </location>
</feature>
<evidence type="ECO:0000313" key="4">
    <source>
        <dbReference type="Proteomes" id="UP000295783"/>
    </source>
</evidence>